<feature type="domain" description="Aminotransferase-like plant mobile" evidence="1">
    <location>
        <begin position="18"/>
        <end position="78"/>
    </location>
</feature>
<dbReference type="Proteomes" id="UP000652761">
    <property type="component" value="Unassembled WGS sequence"/>
</dbReference>
<dbReference type="OrthoDB" id="784956at2759"/>
<dbReference type="Pfam" id="PF10536">
    <property type="entry name" value="PMD"/>
    <property type="match status" value="2"/>
</dbReference>
<dbReference type="PANTHER" id="PTHR46033:SF8">
    <property type="entry name" value="PROTEIN MAINTENANCE OF MERISTEMS-LIKE"/>
    <property type="match status" value="1"/>
</dbReference>
<accession>A0A843XNL4</accession>
<dbReference type="InterPro" id="IPR019557">
    <property type="entry name" value="AminoTfrase-like_pln_mobile"/>
</dbReference>
<organism evidence="2 3">
    <name type="scientific">Colocasia esculenta</name>
    <name type="common">Wild taro</name>
    <name type="synonym">Arum esculentum</name>
    <dbReference type="NCBI Taxonomy" id="4460"/>
    <lineage>
        <taxon>Eukaryota</taxon>
        <taxon>Viridiplantae</taxon>
        <taxon>Streptophyta</taxon>
        <taxon>Embryophyta</taxon>
        <taxon>Tracheophyta</taxon>
        <taxon>Spermatophyta</taxon>
        <taxon>Magnoliopsida</taxon>
        <taxon>Liliopsida</taxon>
        <taxon>Araceae</taxon>
        <taxon>Aroideae</taxon>
        <taxon>Colocasieae</taxon>
        <taxon>Colocasia</taxon>
    </lineage>
</organism>
<proteinExistence type="predicted"/>
<evidence type="ECO:0000313" key="3">
    <source>
        <dbReference type="Proteomes" id="UP000652761"/>
    </source>
</evidence>
<feature type="domain" description="Aminotransferase-like plant mobile" evidence="1">
    <location>
        <begin position="81"/>
        <end position="185"/>
    </location>
</feature>
<protein>
    <recommendedName>
        <fullName evidence="1">Aminotransferase-like plant mobile domain-containing protein</fullName>
    </recommendedName>
</protein>
<dbReference type="GO" id="GO:0010073">
    <property type="term" value="P:meristem maintenance"/>
    <property type="evidence" value="ECO:0007669"/>
    <property type="project" value="InterPro"/>
</dbReference>
<dbReference type="AlphaFoldDB" id="A0A843XNL4"/>
<gene>
    <name evidence="2" type="ORF">Taro_053768</name>
</gene>
<name>A0A843XNL4_COLES</name>
<evidence type="ECO:0000259" key="1">
    <source>
        <dbReference type="Pfam" id="PF10536"/>
    </source>
</evidence>
<sequence>MIGSLLNSRVLTLIRRAGFNIVNKCSCVKLDRPLLTALTDRWRPETNTFHFPHGEMTITLQDVSCILGLRIDGEPVVAAPQLWCWERFHVARPMPRPPLNPARDACFGARWHRRLSREAPNCTWVFYRSDFDIIEESQIIWEPYALEDLSNVAAICRESSELWRAHVPMFCMAVMEVHMPERVWR</sequence>
<dbReference type="PANTHER" id="PTHR46033">
    <property type="entry name" value="PROTEIN MAIN-LIKE 2"/>
    <property type="match status" value="1"/>
</dbReference>
<dbReference type="InterPro" id="IPR044824">
    <property type="entry name" value="MAIN-like"/>
</dbReference>
<comment type="caution">
    <text evidence="2">The sequence shown here is derived from an EMBL/GenBank/DDBJ whole genome shotgun (WGS) entry which is preliminary data.</text>
</comment>
<keyword evidence="3" id="KW-1185">Reference proteome</keyword>
<evidence type="ECO:0000313" key="2">
    <source>
        <dbReference type="EMBL" id="MQM20741.1"/>
    </source>
</evidence>
<dbReference type="EMBL" id="NMUH01010132">
    <property type="protein sequence ID" value="MQM20741.1"/>
    <property type="molecule type" value="Genomic_DNA"/>
</dbReference>
<reference evidence="2" key="1">
    <citation type="submission" date="2017-07" db="EMBL/GenBank/DDBJ databases">
        <title>Taro Niue Genome Assembly and Annotation.</title>
        <authorList>
            <person name="Atibalentja N."/>
            <person name="Keating K."/>
            <person name="Fields C.J."/>
        </authorList>
    </citation>
    <scope>NUCLEOTIDE SEQUENCE</scope>
    <source>
        <strain evidence="2">Niue_2</strain>
        <tissue evidence="2">Leaf</tissue>
    </source>
</reference>